<organism evidence="2 3">
    <name type="scientific">Panacibacter microcysteis</name>
    <dbReference type="NCBI Taxonomy" id="2793269"/>
    <lineage>
        <taxon>Bacteria</taxon>
        <taxon>Pseudomonadati</taxon>
        <taxon>Bacteroidota</taxon>
        <taxon>Chitinophagia</taxon>
        <taxon>Chitinophagales</taxon>
        <taxon>Chitinophagaceae</taxon>
        <taxon>Panacibacter</taxon>
    </lineage>
</organism>
<feature type="region of interest" description="Disordered" evidence="1">
    <location>
        <begin position="283"/>
        <end position="310"/>
    </location>
</feature>
<dbReference type="EMBL" id="JADWYR010000002">
    <property type="protein sequence ID" value="MBG9378008.1"/>
    <property type="molecule type" value="Genomic_DNA"/>
</dbReference>
<keyword evidence="3" id="KW-1185">Reference proteome</keyword>
<evidence type="ECO:0000256" key="1">
    <source>
        <dbReference type="SAM" id="MobiDB-lite"/>
    </source>
</evidence>
<protein>
    <recommendedName>
        <fullName evidence="4">DUF4339 domain-containing protein</fullName>
    </recommendedName>
</protein>
<evidence type="ECO:0000313" key="2">
    <source>
        <dbReference type="EMBL" id="MBG9378008.1"/>
    </source>
</evidence>
<evidence type="ECO:0000313" key="3">
    <source>
        <dbReference type="Proteomes" id="UP000628448"/>
    </source>
</evidence>
<dbReference type="Proteomes" id="UP000628448">
    <property type="component" value="Unassembled WGS sequence"/>
</dbReference>
<dbReference type="AlphaFoldDB" id="A0A931MCT3"/>
<proteinExistence type="predicted"/>
<name>A0A931MCT3_9BACT</name>
<reference evidence="2" key="1">
    <citation type="submission" date="2020-11" db="EMBL/GenBank/DDBJ databases">
        <title>Bacterial whole genome sequence for Panacibacter sp. DH6.</title>
        <authorList>
            <person name="Le V."/>
            <person name="Ko S."/>
            <person name="Ahn C.-Y."/>
            <person name="Oh H.-M."/>
        </authorList>
    </citation>
    <scope>NUCLEOTIDE SEQUENCE</scope>
    <source>
        <strain evidence="2">DH6</strain>
    </source>
</reference>
<comment type="caution">
    <text evidence="2">The sequence shown here is derived from an EMBL/GenBank/DDBJ whole genome shotgun (WGS) entry which is preliminary data.</text>
</comment>
<accession>A0A931MCT3</accession>
<sequence>MKQYRLLRDNKESGPYAAEELIQMGLKKYDLVWVDGRSAAWRYPSEIEVLKPYAPPVDEQPFDRFYKRNTTAATQVLQQTVVQAPPMETEAPVPVTRKEKPRIRITADSRRIETVTTTVPVTTTPQQLIDNYRPPVSFVENNVTPKVNTEQVKHTQTVASPASWENMWMDWEQEKKAVSSAAVSYKTVNDRIKSMGEEEVLETKFSQSLEDIAGNYADSLLARKKASSGFEKYKSHLTAAVLLLAIMAAGMWVDLTWSDKTSFEEANANLQPQQDIQLLPQETTDESTAVTANDNSNVSDEQADAGKNAETANKQVVVPAVIKSPVANPATTRQKIGNAKPVTAPVQKVQAQQNAVVQQKSYQPAATDVNGARNASKRAETTYAQPQDEQKPTVVAPEVKRPVKKAVLIDDYVDVESYPVASGVQYNVSNISDVPLDLVMLDLQYFDANNKFIKGETLTVKNVQPGGNVRINAPQNQKAAGIKYKVSMITSEQNDLNIIAD</sequence>
<evidence type="ECO:0008006" key="4">
    <source>
        <dbReference type="Google" id="ProtNLM"/>
    </source>
</evidence>
<dbReference type="RefSeq" id="WP_196992066.1">
    <property type="nucleotide sequence ID" value="NZ_JADWYR010000002.1"/>
</dbReference>
<gene>
    <name evidence="2" type="ORF">I5907_17345</name>
</gene>
<feature type="region of interest" description="Disordered" evidence="1">
    <location>
        <begin position="361"/>
        <end position="392"/>
    </location>
</feature>
<feature type="compositionally biased region" description="Polar residues" evidence="1">
    <location>
        <begin position="286"/>
        <end position="300"/>
    </location>
</feature>